<dbReference type="InterPro" id="IPR007577">
    <property type="entry name" value="GlycoTrfase_DXD_sugar-bd_CS"/>
</dbReference>
<dbReference type="InterPro" id="IPR001173">
    <property type="entry name" value="Glyco_trans_2-like"/>
</dbReference>
<dbReference type="Gene3D" id="3.90.550.10">
    <property type="entry name" value="Spore Coat Polysaccharide Biosynthesis Protein SpsA, Chain A"/>
    <property type="match status" value="1"/>
</dbReference>
<protein>
    <recommendedName>
        <fullName evidence="1">Glycosyltransferase 2-like domain-containing protein</fullName>
    </recommendedName>
</protein>
<dbReference type="SUPFAM" id="SSF53448">
    <property type="entry name" value="Nucleotide-diphospho-sugar transferases"/>
    <property type="match status" value="2"/>
</dbReference>
<dbReference type="EMBL" id="MN738919">
    <property type="protein sequence ID" value="QHT31430.1"/>
    <property type="molecule type" value="Genomic_DNA"/>
</dbReference>
<evidence type="ECO:0000313" key="2">
    <source>
        <dbReference type="EMBL" id="QHT31430.1"/>
    </source>
</evidence>
<reference evidence="2" key="1">
    <citation type="journal article" date="2020" name="Nature">
        <title>Giant virus diversity and host interactions through global metagenomics.</title>
        <authorList>
            <person name="Schulz F."/>
            <person name="Roux S."/>
            <person name="Paez-Espino D."/>
            <person name="Jungbluth S."/>
            <person name="Walsh D.A."/>
            <person name="Denef V.J."/>
            <person name="McMahon K.D."/>
            <person name="Konstantinidis K.T."/>
            <person name="Eloe-Fadrosh E.A."/>
            <person name="Kyrpides N.C."/>
            <person name="Woyke T."/>
        </authorList>
    </citation>
    <scope>NUCLEOTIDE SEQUENCE</scope>
    <source>
        <strain evidence="2">GVMAG-M-3300009155-2</strain>
    </source>
</reference>
<accession>A0A6C0ET18</accession>
<proteinExistence type="predicted"/>
<name>A0A6C0ET18_9ZZZZ</name>
<feature type="domain" description="Glycosyltransferase 2-like" evidence="1">
    <location>
        <begin position="230"/>
        <end position="395"/>
    </location>
</feature>
<dbReference type="InterPro" id="IPR029044">
    <property type="entry name" value="Nucleotide-diphossugar_trans"/>
</dbReference>
<dbReference type="AlphaFoldDB" id="A0A6C0ET18"/>
<dbReference type="Pfam" id="PF04488">
    <property type="entry name" value="Gly_transf_sug"/>
    <property type="match status" value="1"/>
</dbReference>
<organism evidence="2">
    <name type="scientific">viral metagenome</name>
    <dbReference type="NCBI Taxonomy" id="1070528"/>
    <lineage>
        <taxon>unclassified sequences</taxon>
        <taxon>metagenomes</taxon>
        <taxon>organismal metagenomes</taxon>
    </lineage>
</organism>
<sequence length="470" mass="54895">MSKIPKIIHQIWIGDKPRPSKLMDTWRDKNPDFEYIIWNEEELIKRNIKLICQSKIDDIEEINGKADIMRWELLEKFGGIFIDADSICIEPIDAELLSKKCFAGWEQENVRPGLVATGTMGFPKNHPLVSEAVKWILNNEVSKEKTNMLAWILVGPGLLTRMYNTGLYKDLHIFPSYTFLPIHLTGIEYTGHGKIYAFQEWGSTKKSYDNMNNTTLPSQFIRPVKENGVSILIPSFNTKSKYIQECLESIKLQEGYFNIELIWINDGSDELHTKLLKKHLENFEKTTRFINVVYCENTKNMGLGYTLNKGVNIASYELIIRMDSDDIMVKNRIITQVEFMNHNKDVMICGSQVMMFKDNINNITNTTNHKSITLNDYKKHPLHWFANHPSLCFRKEAIISVGNYNINISKNIEDFELLLRILKKYEYFHNLSDSLLYYRLHDNQLTHNGSKEGPQYWHKIRTQLIQEIIE</sequence>
<evidence type="ECO:0000259" key="1">
    <source>
        <dbReference type="Pfam" id="PF00535"/>
    </source>
</evidence>
<dbReference type="GO" id="GO:0016758">
    <property type="term" value="F:hexosyltransferase activity"/>
    <property type="evidence" value="ECO:0007669"/>
    <property type="project" value="UniProtKB-ARBA"/>
</dbReference>
<dbReference type="PANTHER" id="PTHR22916:SF3">
    <property type="entry name" value="UDP-GLCNAC:BETAGAL BETA-1,3-N-ACETYLGLUCOSAMINYLTRANSFERASE-LIKE PROTEIN 1"/>
    <property type="match status" value="1"/>
</dbReference>
<dbReference type="Gene3D" id="3.90.550.20">
    <property type="match status" value="1"/>
</dbReference>
<dbReference type="Pfam" id="PF00535">
    <property type="entry name" value="Glycos_transf_2"/>
    <property type="match status" value="1"/>
</dbReference>
<dbReference type="PANTHER" id="PTHR22916">
    <property type="entry name" value="GLYCOSYLTRANSFERASE"/>
    <property type="match status" value="1"/>
</dbReference>